<dbReference type="Proteomes" id="UP000299102">
    <property type="component" value="Unassembled WGS sequence"/>
</dbReference>
<organism evidence="1 2">
    <name type="scientific">Eumeta variegata</name>
    <name type="common">Bagworm moth</name>
    <name type="synonym">Eumeta japonica</name>
    <dbReference type="NCBI Taxonomy" id="151549"/>
    <lineage>
        <taxon>Eukaryota</taxon>
        <taxon>Metazoa</taxon>
        <taxon>Ecdysozoa</taxon>
        <taxon>Arthropoda</taxon>
        <taxon>Hexapoda</taxon>
        <taxon>Insecta</taxon>
        <taxon>Pterygota</taxon>
        <taxon>Neoptera</taxon>
        <taxon>Endopterygota</taxon>
        <taxon>Lepidoptera</taxon>
        <taxon>Glossata</taxon>
        <taxon>Ditrysia</taxon>
        <taxon>Tineoidea</taxon>
        <taxon>Psychidae</taxon>
        <taxon>Oiketicinae</taxon>
        <taxon>Eumeta</taxon>
    </lineage>
</organism>
<name>A0A4C1YRB0_EUMVA</name>
<keyword evidence="2" id="KW-1185">Reference proteome</keyword>
<proteinExistence type="predicted"/>
<comment type="caution">
    <text evidence="1">The sequence shown here is derived from an EMBL/GenBank/DDBJ whole genome shotgun (WGS) entry which is preliminary data.</text>
</comment>
<protein>
    <submittedName>
        <fullName evidence="1">Uncharacterized protein</fullName>
    </submittedName>
</protein>
<dbReference type="EMBL" id="BGZK01001379">
    <property type="protein sequence ID" value="GBP78668.1"/>
    <property type="molecule type" value="Genomic_DNA"/>
</dbReference>
<accession>A0A4C1YRB0</accession>
<dbReference type="OrthoDB" id="6509975at2759"/>
<sequence length="108" mass="12283">MKRTHAKTRVHRFKRESTSYRVSGNLSLASPARLAYGLREANRPQCKRAKATRAQELADLYFHFGIPIRFYSRPVRNSLPGPAFNPDFATSHNSDLTKPGVNVNIDRI</sequence>
<evidence type="ECO:0000313" key="2">
    <source>
        <dbReference type="Proteomes" id="UP000299102"/>
    </source>
</evidence>
<reference evidence="1 2" key="1">
    <citation type="journal article" date="2019" name="Commun. Biol.">
        <title>The bagworm genome reveals a unique fibroin gene that provides high tensile strength.</title>
        <authorList>
            <person name="Kono N."/>
            <person name="Nakamura H."/>
            <person name="Ohtoshi R."/>
            <person name="Tomita M."/>
            <person name="Numata K."/>
            <person name="Arakawa K."/>
        </authorList>
    </citation>
    <scope>NUCLEOTIDE SEQUENCE [LARGE SCALE GENOMIC DNA]</scope>
</reference>
<evidence type="ECO:0000313" key="1">
    <source>
        <dbReference type="EMBL" id="GBP78668.1"/>
    </source>
</evidence>
<dbReference type="AlphaFoldDB" id="A0A4C1YRB0"/>
<gene>
    <name evidence="1" type="ORF">EVAR_53487_1</name>
</gene>